<proteinExistence type="predicted"/>
<sequence length="144" mass="15935">MVNTRSGTDTSSDKMVKKKGILKRRRMSGQMFLLQVLMYMASKFVASLLILKRLLAIRNPLPFLGCEERLKGESVTQSGPKSSNIVVMGENSNRTEMTREARNVVSDIVPPITVEVVVRSAKDTALNVYDIVRPILLGNPNIGS</sequence>
<dbReference type="EMBL" id="OZ021740">
    <property type="protein sequence ID" value="CAK9324111.1"/>
    <property type="molecule type" value="Genomic_DNA"/>
</dbReference>
<accession>A0ABP0YYK4</accession>
<dbReference type="Proteomes" id="UP001642487">
    <property type="component" value="Chromosome 6"/>
</dbReference>
<name>A0ABP0YYK4_9ROSI</name>
<protein>
    <submittedName>
        <fullName evidence="1">Uncharacterized protein</fullName>
    </submittedName>
</protein>
<organism evidence="1 2">
    <name type="scientific">Citrullus colocynthis</name>
    <name type="common">colocynth</name>
    <dbReference type="NCBI Taxonomy" id="252529"/>
    <lineage>
        <taxon>Eukaryota</taxon>
        <taxon>Viridiplantae</taxon>
        <taxon>Streptophyta</taxon>
        <taxon>Embryophyta</taxon>
        <taxon>Tracheophyta</taxon>
        <taxon>Spermatophyta</taxon>
        <taxon>Magnoliopsida</taxon>
        <taxon>eudicotyledons</taxon>
        <taxon>Gunneridae</taxon>
        <taxon>Pentapetalae</taxon>
        <taxon>rosids</taxon>
        <taxon>fabids</taxon>
        <taxon>Cucurbitales</taxon>
        <taxon>Cucurbitaceae</taxon>
        <taxon>Benincaseae</taxon>
        <taxon>Citrullus</taxon>
    </lineage>
</organism>
<keyword evidence="2" id="KW-1185">Reference proteome</keyword>
<evidence type="ECO:0000313" key="2">
    <source>
        <dbReference type="Proteomes" id="UP001642487"/>
    </source>
</evidence>
<gene>
    <name evidence="1" type="ORF">CITCOLO1_LOCUS16336</name>
</gene>
<reference evidence="1 2" key="1">
    <citation type="submission" date="2024-03" db="EMBL/GenBank/DDBJ databases">
        <authorList>
            <person name="Gkanogiannis A."/>
            <person name="Becerra Lopez-Lavalle L."/>
        </authorList>
    </citation>
    <scope>NUCLEOTIDE SEQUENCE [LARGE SCALE GENOMIC DNA]</scope>
</reference>
<evidence type="ECO:0000313" key="1">
    <source>
        <dbReference type="EMBL" id="CAK9324111.1"/>
    </source>
</evidence>